<name>A0A7Y9THC8_9BACT</name>
<dbReference type="InterPro" id="IPR002347">
    <property type="entry name" value="SDR_fam"/>
</dbReference>
<evidence type="ECO:0000256" key="1">
    <source>
        <dbReference type="ARBA" id="ARBA00006484"/>
    </source>
</evidence>
<dbReference type="Pfam" id="PF00106">
    <property type="entry name" value="adh_short"/>
    <property type="match status" value="1"/>
</dbReference>
<accession>A0A7Y9THC8</accession>
<dbReference type="EC" id="1.-.-.-" evidence="3"/>
<dbReference type="GO" id="GO:0016020">
    <property type="term" value="C:membrane"/>
    <property type="evidence" value="ECO:0007669"/>
    <property type="project" value="TreeGrafter"/>
</dbReference>
<evidence type="ECO:0000313" key="4">
    <source>
        <dbReference type="Proteomes" id="UP000589520"/>
    </source>
</evidence>
<dbReference type="PRINTS" id="PR00081">
    <property type="entry name" value="GDHRDH"/>
</dbReference>
<comment type="caution">
    <text evidence="3">The sequence shown here is derived from an EMBL/GenBank/DDBJ whole genome shotgun (WGS) entry which is preliminary data.</text>
</comment>
<proteinExistence type="inferred from homology"/>
<sequence>MKITGNTILITGGGSGIGRGLAKAFHALGNHVIIAGRRKQVLDETTAANPGMSSAVLNIESAEDIRQFAARLAADCPALNAVIHNAGIMRPEDLLHRPEDLSATEAIITTNLLGPIRLTSALLPQLQNQPHATIMTVTSGLAFIPLALTPTYNATKAAIHSYTQSLRYQLKSTTIEVLELAPPYVQTELMGSGQASDPRAMPLADFIAEVIEIIKTQPDATEILVERVKPLRFAEQNGKEKYDAFFQSFNDAISHPS</sequence>
<dbReference type="Gene3D" id="3.40.50.720">
    <property type="entry name" value="NAD(P)-binding Rossmann-like Domain"/>
    <property type="match status" value="1"/>
</dbReference>
<comment type="similarity">
    <text evidence="1">Belongs to the short-chain dehydrogenases/reductases (SDR) family.</text>
</comment>
<dbReference type="RefSeq" id="WP_179490652.1">
    <property type="nucleotide sequence ID" value="NZ_JACCCW010000002.1"/>
</dbReference>
<gene>
    <name evidence="3" type="ORF">HDF17_002085</name>
</gene>
<organism evidence="3 4">
    <name type="scientific">Granulicella arctica</name>
    <dbReference type="NCBI Taxonomy" id="940613"/>
    <lineage>
        <taxon>Bacteria</taxon>
        <taxon>Pseudomonadati</taxon>
        <taxon>Acidobacteriota</taxon>
        <taxon>Terriglobia</taxon>
        <taxon>Terriglobales</taxon>
        <taxon>Acidobacteriaceae</taxon>
        <taxon>Granulicella</taxon>
    </lineage>
</organism>
<protein>
    <submittedName>
        <fullName evidence="3">Putative oxidoreductase</fullName>
        <ecNumber evidence="3">1.-.-.-</ecNumber>
    </submittedName>
</protein>
<keyword evidence="4" id="KW-1185">Reference proteome</keyword>
<dbReference type="AlphaFoldDB" id="A0A7Y9THC8"/>
<dbReference type="PANTHER" id="PTHR44196:SF1">
    <property type="entry name" value="DEHYDROGENASE_REDUCTASE SDR FAMILY MEMBER 7B"/>
    <property type="match status" value="1"/>
</dbReference>
<dbReference type="InterPro" id="IPR036291">
    <property type="entry name" value="NAD(P)-bd_dom_sf"/>
</dbReference>
<dbReference type="SUPFAM" id="SSF51735">
    <property type="entry name" value="NAD(P)-binding Rossmann-fold domains"/>
    <property type="match status" value="1"/>
</dbReference>
<keyword evidence="2 3" id="KW-0560">Oxidoreductase</keyword>
<evidence type="ECO:0000256" key="2">
    <source>
        <dbReference type="ARBA" id="ARBA00023002"/>
    </source>
</evidence>
<reference evidence="3 4" key="1">
    <citation type="submission" date="2020-07" db="EMBL/GenBank/DDBJ databases">
        <title>Genomic Encyclopedia of Type Strains, Phase IV (KMG-V): Genome sequencing to study the core and pangenomes of soil and plant-associated prokaryotes.</title>
        <authorList>
            <person name="Whitman W."/>
        </authorList>
    </citation>
    <scope>NUCLEOTIDE SEQUENCE [LARGE SCALE GENOMIC DNA]</scope>
    <source>
        <strain evidence="3 4">X4EP2</strain>
    </source>
</reference>
<dbReference type="GO" id="GO:0016491">
    <property type="term" value="F:oxidoreductase activity"/>
    <property type="evidence" value="ECO:0007669"/>
    <property type="project" value="UniProtKB-KW"/>
</dbReference>
<evidence type="ECO:0000313" key="3">
    <source>
        <dbReference type="EMBL" id="NYF79765.1"/>
    </source>
</evidence>
<dbReference type="EMBL" id="JACCCW010000002">
    <property type="protein sequence ID" value="NYF79765.1"/>
    <property type="molecule type" value="Genomic_DNA"/>
</dbReference>
<dbReference type="PANTHER" id="PTHR44196">
    <property type="entry name" value="DEHYDROGENASE/REDUCTASE SDR FAMILY MEMBER 7B"/>
    <property type="match status" value="1"/>
</dbReference>
<dbReference type="Proteomes" id="UP000589520">
    <property type="component" value="Unassembled WGS sequence"/>
</dbReference>
<dbReference type="PROSITE" id="PS00061">
    <property type="entry name" value="ADH_SHORT"/>
    <property type="match status" value="1"/>
</dbReference>
<dbReference type="InterPro" id="IPR020904">
    <property type="entry name" value="Sc_DH/Rdtase_CS"/>
</dbReference>